<keyword evidence="2" id="KW-1185">Reference proteome</keyword>
<dbReference type="OMA" id="VRAYYLK"/>
<accession>I1CNV4</accession>
<dbReference type="GeneID" id="93621810"/>
<dbReference type="VEuPathDB" id="FungiDB:RO3G_14845"/>
<protein>
    <submittedName>
        <fullName evidence="1">Uncharacterized protein</fullName>
    </submittedName>
</protein>
<organism evidence="1 2">
    <name type="scientific">Rhizopus delemar (strain RA 99-880 / ATCC MYA-4621 / FGSC 9543 / NRRL 43880)</name>
    <name type="common">Mucormycosis agent</name>
    <name type="synonym">Rhizopus arrhizus var. delemar</name>
    <dbReference type="NCBI Taxonomy" id="246409"/>
    <lineage>
        <taxon>Eukaryota</taxon>
        <taxon>Fungi</taxon>
        <taxon>Fungi incertae sedis</taxon>
        <taxon>Mucoromycota</taxon>
        <taxon>Mucoromycotina</taxon>
        <taxon>Mucoromycetes</taxon>
        <taxon>Mucorales</taxon>
        <taxon>Mucorineae</taxon>
        <taxon>Rhizopodaceae</taxon>
        <taxon>Rhizopus</taxon>
    </lineage>
</organism>
<dbReference type="Proteomes" id="UP000009138">
    <property type="component" value="Unassembled WGS sequence"/>
</dbReference>
<evidence type="ECO:0000313" key="2">
    <source>
        <dbReference type="Proteomes" id="UP000009138"/>
    </source>
</evidence>
<evidence type="ECO:0000313" key="1">
    <source>
        <dbReference type="EMBL" id="EIE90134.1"/>
    </source>
</evidence>
<name>I1CNV4_RHIO9</name>
<dbReference type="EMBL" id="CH476746">
    <property type="protein sequence ID" value="EIE90134.1"/>
    <property type="molecule type" value="Genomic_DNA"/>
</dbReference>
<dbReference type="InParanoid" id="I1CNV4"/>
<reference evidence="1 2" key="1">
    <citation type="journal article" date="2009" name="PLoS Genet.">
        <title>Genomic analysis of the basal lineage fungus Rhizopus oryzae reveals a whole-genome duplication.</title>
        <authorList>
            <person name="Ma L.-J."/>
            <person name="Ibrahim A.S."/>
            <person name="Skory C."/>
            <person name="Grabherr M.G."/>
            <person name="Burger G."/>
            <person name="Butler M."/>
            <person name="Elias M."/>
            <person name="Idnurm A."/>
            <person name="Lang B.F."/>
            <person name="Sone T."/>
            <person name="Abe A."/>
            <person name="Calvo S.E."/>
            <person name="Corrochano L.M."/>
            <person name="Engels R."/>
            <person name="Fu J."/>
            <person name="Hansberg W."/>
            <person name="Kim J.-M."/>
            <person name="Kodira C.D."/>
            <person name="Koehrsen M.J."/>
            <person name="Liu B."/>
            <person name="Miranda-Saavedra D."/>
            <person name="O'Leary S."/>
            <person name="Ortiz-Castellanos L."/>
            <person name="Poulter R."/>
            <person name="Rodriguez-Romero J."/>
            <person name="Ruiz-Herrera J."/>
            <person name="Shen Y.-Q."/>
            <person name="Zeng Q."/>
            <person name="Galagan J."/>
            <person name="Birren B.W."/>
            <person name="Cuomo C.A."/>
            <person name="Wickes B.L."/>
        </authorList>
    </citation>
    <scope>NUCLEOTIDE SEQUENCE [LARGE SCALE GENOMIC DNA]</scope>
    <source>
        <strain evidence="2">RA 99-880 / ATCC MYA-4621 / FGSC 9543 / NRRL 43880</strain>
    </source>
</reference>
<gene>
    <name evidence="1" type="ORF">RO3G_14845</name>
</gene>
<sequence length="80" mass="9020">MLDILIEEKQGDCGDLSTVDMLHSALHLSVIVADRPKEYIARITSYNKLKLSMEITGFGEQVLPVLVHIYKLKTHVKKAI</sequence>
<dbReference type="AlphaFoldDB" id="I1CNV4"/>
<proteinExistence type="predicted"/>
<dbReference type="RefSeq" id="XP_067525530.1">
    <property type="nucleotide sequence ID" value="XM_067669429.1"/>
</dbReference>